<evidence type="ECO:0000313" key="3">
    <source>
        <dbReference type="Proteomes" id="UP000283474"/>
    </source>
</evidence>
<dbReference type="PROSITE" id="PS51208">
    <property type="entry name" value="AUTOTRANSPORTER"/>
    <property type="match status" value="1"/>
</dbReference>
<accession>A0A410G9W9</accession>
<dbReference type="NCBIfam" id="TIGR01414">
    <property type="entry name" value="autotrans_barl"/>
    <property type="match status" value="1"/>
</dbReference>
<dbReference type="SMART" id="SM00869">
    <property type="entry name" value="Autotransporter"/>
    <property type="match status" value="1"/>
</dbReference>
<dbReference type="KEGG" id="pus:CKA81_04105"/>
<dbReference type="InterPro" id="IPR005546">
    <property type="entry name" value="Autotransporte_beta"/>
</dbReference>
<dbReference type="Proteomes" id="UP000283474">
    <property type="component" value="Chromosome"/>
</dbReference>
<dbReference type="SUPFAM" id="SSF103515">
    <property type="entry name" value="Autotransporter"/>
    <property type="match status" value="1"/>
</dbReference>
<dbReference type="Gene3D" id="2.40.128.130">
    <property type="entry name" value="Autotransporter beta-domain"/>
    <property type="match status" value="1"/>
</dbReference>
<gene>
    <name evidence="2" type="ORF">CKA81_04105</name>
</gene>
<dbReference type="InterPro" id="IPR036709">
    <property type="entry name" value="Autotransporte_beta_dom_sf"/>
</dbReference>
<sequence>MAYKTAHSGFRISAMAVALLGVYGVAAADPVSSTLLCKNSICAPAPGTAFEGVSTTPTYYDWIVKAENSDLTLTGGSVKGTGHKTRGVGSTAGSKVILDGVTVTTLTGGGTNWGSHGVQADEAGSTLNMNGGSISTTGEYSNGIQAGAGGFVMGRGVTITADGGNSHTFGVEANNGGSVDLEGGSIEVKGKNAGGARAYTGNGKSDKGLIKLVGTGVSVTGAAAIGLMAGDKDGTAPASTGDIVFRNADVSVSGTNAIAARALAGGVLTIDNATFMSSTASGDATGVFVDGPGSALNATNLTIRSTGSSRAKGVVAENGGTASIVGGTIETSGGMNSHAMDAFQTGSVITATDVDVKTTGYAAGAFNGAEVVLTRGVFDVVGTTATVGWDTAAGFVVGGSAANSKLTAQNVTLINSAALLNAPPTYTSSALRVGADFGTALNSQAEMSLTNSEVIASGSQRRIALIENNSHLIATNSHLSSEQDEGIALVNNAKLTLDGTAVEAKKESLRSQFSTAGTQTITVGSGSTLSKNNGTLLLVKRETAGDAGKVSLILEAGAYASGNIENLNAAGERVTVGTDRTFFEVRTGAHWAGLVLDANTKDESNVNDGETITGDVAVSSGSNVAFNGNTFNSTVASGANSNISFNGATTIGGNALGQSGSTMSFSGPATITGGVTGVGSNFQFNGPTQIGGSVALGGGSTLGGGTVDAPIEIGGDVDVSEGSVLGGNLNVGGALSGSGGTLAPGNSIGSQTYGSVAGFGGRYVAEINAAGQSDFVRISGGDADLKGIALEVRQENGNGGYMFGHEYTILETVKADGISNVLDNKFQSAALDGSFVGTLVELNPVNYGANYVRISLSKNADALAAERATWSRNQSAVMSGLGGNPLDYTVATMQPDVRKDALNQLSGEVHASTQSALLNNSSLITRTLTNRMRGNLGAGMQAGAPTAQSTGAVAGSMPTSTAHPLWAEVVGSWSTLDDNGNAAEVKSNVAGLFIGGDTAVGNGWRVGGALGFTDGKIEVNDRSSKSDVTSYTAALYGGNSWAAESGKVNFLAGAAYTRHEVDSRRSVTVGGNQTLKADYDVNTTQLFTELGYAIPVGQASEVEPYLGVAWLSQKAKSFTETGGSAALHGDSQKDDVTTFTLGLRGKTAVDVGANQASLYAGLGWRHASGDVEAERRMNFVQGNSVGFKVAGAPIAKNAAVVDLGAEMAVGKNAAMGLGYSGQFGNGNTDSTGSLYLKVKF</sequence>
<reference evidence="2 3" key="1">
    <citation type="submission" date="2017-08" db="EMBL/GenBank/DDBJ databases">
        <authorList>
            <person name="Park S.-J."/>
            <person name="Kim H."/>
        </authorList>
    </citation>
    <scope>NUCLEOTIDE SEQUENCE [LARGE SCALE GENOMIC DNA]</scope>
    <source>
        <strain evidence="3">ye3</strain>
    </source>
</reference>
<evidence type="ECO:0000313" key="2">
    <source>
        <dbReference type="EMBL" id="QAA93112.1"/>
    </source>
</evidence>
<dbReference type="Gene3D" id="2.160.20.20">
    <property type="match status" value="1"/>
</dbReference>
<dbReference type="EMBL" id="CP022987">
    <property type="protein sequence ID" value="QAA93112.1"/>
    <property type="molecule type" value="Genomic_DNA"/>
</dbReference>
<feature type="domain" description="Autotransporter" evidence="1">
    <location>
        <begin position="958"/>
        <end position="1240"/>
    </location>
</feature>
<proteinExistence type="predicted"/>
<evidence type="ECO:0000259" key="1">
    <source>
        <dbReference type="PROSITE" id="PS51208"/>
    </source>
</evidence>
<organism evidence="2 3">
    <name type="scientific">Pollutimonas thiosulfatoxidans</name>
    <dbReference type="NCBI Taxonomy" id="2028345"/>
    <lineage>
        <taxon>Bacteria</taxon>
        <taxon>Pseudomonadati</taxon>
        <taxon>Pseudomonadota</taxon>
        <taxon>Betaproteobacteria</taxon>
        <taxon>Burkholderiales</taxon>
        <taxon>Alcaligenaceae</taxon>
        <taxon>Pollutimonas</taxon>
    </lineage>
</organism>
<dbReference type="InterPro" id="IPR012332">
    <property type="entry name" value="Autotransporter_pectin_lyase_C"/>
</dbReference>
<name>A0A410G9W9_9BURK</name>
<protein>
    <recommendedName>
        <fullName evidence="1">Autotransporter domain-containing protein</fullName>
    </recommendedName>
</protein>
<dbReference type="InterPro" id="IPR006315">
    <property type="entry name" value="OM_autotransptr_brl_dom"/>
</dbReference>
<keyword evidence="3" id="KW-1185">Reference proteome</keyword>
<dbReference type="GO" id="GO:0019867">
    <property type="term" value="C:outer membrane"/>
    <property type="evidence" value="ECO:0007669"/>
    <property type="project" value="InterPro"/>
</dbReference>
<dbReference type="AlphaFoldDB" id="A0A410G9W9"/>
<dbReference type="Pfam" id="PF03797">
    <property type="entry name" value="Autotransporter"/>
    <property type="match status" value="1"/>
</dbReference>